<dbReference type="Gene3D" id="3.30.1120.90">
    <property type="entry name" value="Nucleosome assembly protein"/>
    <property type="match status" value="1"/>
</dbReference>
<evidence type="ECO:0000256" key="2">
    <source>
        <dbReference type="RuleBase" id="RU003876"/>
    </source>
</evidence>
<dbReference type="PANTHER" id="PTHR11875">
    <property type="entry name" value="TESTIS-SPECIFIC Y-ENCODED PROTEIN"/>
    <property type="match status" value="1"/>
</dbReference>
<evidence type="ECO:0000256" key="3">
    <source>
        <dbReference type="SAM" id="MobiDB-lite"/>
    </source>
</evidence>
<sequence>MASLTDKMAASAIGSSAPSKNKPAAGRPDAGDPDVSDEVSTSSAASARRESLTDHQKYPENIHHRVNALRHLYMESRRREHELQIANFKKEAETYKSLEKVWKKRLDIVTGAHEPTLEESRFSLDASDAPVQTCAERRPAGCAEDVAALEFLRDVRVEYSESPLGFTLVFDFLPNPYFSNATLTRSYEYGTAVAPAQLYSSSNLMPKATAGTKIDWKAGKDLTKRVMLSKDAAGSAQKADSFFDFFAPPSPTWDRSARAWPGAMIRSCWKNAEQAGLEYEIAIALRSRIVPRALLFYTGEADTEGVDDSEYSEDYSDTEESETAAGHELKEQDEESGGESGGKM</sequence>
<dbReference type="Pfam" id="PF00956">
    <property type="entry name" value="NAP"/>
    <property type="match status" value="1"/>
</dbReference>
<dbReference type="Proteomes" id="UP000192578">
    <property type="component" value="Unassembled WGS sequence"/>
</dbReference>
<feature type="compositionally biased region" description="Acidic residues" evidence="3">
    <location>
        <begin position="303"/>
        <end position="322"/>
    </location>
</feature>
<dbReference type="EMBL" id="MTYJ01000080">
    <property type="protein sequence ID" value="OQV15946.1"/>
    <property type="molecule type" value="Genomic_DNA"/>
</dbReference>
<reference evidence="5" key="1">
    <citation type="submission" date="2017-01" db="EMBL/GenBank/DDBJ databases">
        <title>Comparative genomics of anhydrobiosis in the tardigrade Hypsibius dujardini.</title>
        <authorList>
            <person name="Yoshida Y."/>
            <person name="Koutsovoulos G."/>
            <person name="Laetsch D."/>
            <person name="Stevens L."/>
            <person name="Kumar S."/>
            <person name="Horikawa D."/>
            <person name="Ishino K."/>
            <person name="Komine S."/>
            <person name="Tomita M."/>
            <person name="Blaxter M."/>
            <person name="Arakawa K."/>
        </authorList>
    </citation>
    <scope>NUCLEOTIDE SEQUENCE [LARGE SCALE GENOMIC DNA]</scope>
    <source>
        <strain evidence="5">Z151</strain>
    </source>
</reference>
<organism evidence="4 5">
    <name type="scientific">Hypsibius exemplaris</name>
    <name type="common">Freshwater tardigrade</name>
    <dbReference type="NCBI Taxonomy" id="2072580"/>
    <lineage>
        <taxon>Eukaryota</taxon>
        <taxon>Metazoa</taxon>
        <taxon>Ecdysozoa</taxon>
        <taxon>Tardigrada</taxon>
        <taxon>Eutardigrada</taxon>
        <taxon>Parachela</taxon>
        <taxon>Hypsibioidea</taxon>
        <taxon>Hypsibiidae</taxon>
        <taxon>Hypsibius</taxon>
    </lineage>
</organism>
<dbReference type="InterPro" id="IPR037231">
    <property type="entry name" value="NAP-like_sf"/>
</dbReference>
<accession>A0A1W0WL67</accession>
<dbReference type="InterPro" id="IPR002164">
    <property type="entry name" value="NAP_family"/>
</dbReference>
<comment type="similarity">
    <text evidence="1 2">Belongs to the nucleosome assembly protein (NAP) family.</text>
</comment>
<feature type="region of interest" description="Disordered" evidence="3">
    <location>
        <begin position="1"/>
        <end position="61"/>
    </location>
</feature>
<dbReference type="OrthoDB" id="27325at2759"/>
<dbReference type="GO" id="GO:0005634">
    <property type="term" value="C:nucleus"/>
    <property type="evidence" value="ECO:0007669"/>
    <property type="project" value="InterPro"/>
</dbReference>
<gene>
    <name evidence="4" type="ORF">BV898_09868</name>
</gene>
<proteinExistence type="inferred from homology"/>
<evidence type="ECO:0008006" key="6">
    <source>
        <dbReference type="Google" id="ProtNLM"/>
    </source>
</evidence>
<comment type="caution">
    <text evidence="4">The sequence shown here is derived from an EMBL/GenBank/DDBJ whole genome shotgun (WGS) entry which is preliminary data.</text>
</comment>
<evidence type="ECO:0000313" key="4">
    <source>
        <dbReference type="EMBL" id="OQV15946.1"/>
    </source>
</evidence>
<protein>
    <recommendedName>
        <fullName evidence="6">Nucleosome assembly protein 1-like 4</fullName>
    </recommendedName>
</protein>
<dbReference type="SUPFAM" id="SSF143113">
    <property type="entry name" value="NAP-like"/>
    <property type="match status" value="1"/>
</dbReference>
<keyword evidence="5" id="KW-1185">Reference proteome</keyword>
<evidence type="ECO:0000313" key="5">
    <source>
        <dbReference type="Proteomes" id="UP000192578"/>
    </source>
</evidence>
<feature type="region of interest" description="Disordered" evidence="3">
    <location>
        <begin position="303"/>
        <end position="344"/>
    </location>
</feature>
<evidence type="ECO:0000256" key="1">
    <source>
        <dbReference type="ARBA" id="ARBA00009947"/>
    </source>
</evidence>
<dbReference type="AlphaFoldDB" id="A0A1W0WL67"/>
<dbReference type="GO" id="GO:0006334">
    <property type="term" value="P:nucleosome assembly"/>
    <property type="evidence" value="ECO:0007669"/>
    <property type="project" value="InterPro"/>
</dbReference>
<feature type="compositionally biased region" description="Basic and acidic residues" evidence="3">
    <location>
        <begin position="47"/>
        <end position="61"/>
    </location>
</feature>
<name>A0A1W0WL67_HYPEX</name>